<keyword evidence="3" id="KW-1185">Reference proteome</keyword>
<dbReference type="STRING" id="579137.Metvu_1071"/>
<accession>C9RH77</accession>
<dbReference type="SUPFAM" id="SSF50249">
    <property type="entry name" value="Nucleic acid-binding proteins"/>
    <property type="match status" value="1"/>
</dbReference>
<dbReference type="AlphaFoldDB" id="C9RH77"/>
<keyword evidence="1" id="KW-0175">Coiled coil</keyword>
<dbReference type="Gene3D" id="2.40.50.140">
    <property type="entry name" value="Nucleic acid-binding proteins"/>
    <property type="match status" value="1"/>
</dbReference>
<protein>
    <recommendedName>
        <fullName evidence="4">Replication protein A C-terminal domain-containing protein</fullName>
    </recommendedName>
</protein>
<name>C9RH77_METVM</name>
<feature type="coiled-coil region" evidence="1">
    <location>
        <begin position="150"/>
        <end position="177"/>
    </location>
</feature>
<evidence type="ECO:0000313" key="2">
    <source>
        <dbReference type="EMBL" id="ACX72929.1"/>
    </source>
</evidence>
<dbReference type="GeneID" id="8513410"/>
<organism evidence="2 3">
    <name type="scientific">Methanocaldococcus vulcanius (strain ATCC 700851 / DSM 12094 / M7)</name>
    <name type="common">Methanococcus vulcanius</name>
    <dbReference type="NCBI Taxonomy" id="579137"/>
    <lineage>
        <taxon>Archaea</taxon>
        <taxon>Methanobacteriati</taxon>
        <taxon>Methanobacteriota</taxon>
        <taxon>Methanomada group</taxon>
        <taxon>Methanococci</taxon>
        <taxon>Methanococcales</taxon>
        <taxon>Methanocaldococcaceae</taxon>
        <taxon>Methanocaldococcus</taxon>
    </lineage>
</organism>
<evidence type="ECO:0000313" key="3">
    <source>
        <dbReference type="Proteomes" id="UP000002063"/>
    </source>
</evidence>
<dbReference type="InterPro" id="IPR036390">
    <property type="entry name" value="WH_DNA-bd_sf"/>
</dbReference>
<dbReference type="InterPro" id="IPR036388">
    <property type="entry name" value="WH-like_DNA-bd_sf"/>
</dbReference>
<dbReference type="OrthoDB" id="65559at2157"/>
<proteinExistence type="predicted"/>
<dbReference type="KEGG" id="mvu:Metvu_1071"/>
<dbReference type="InterPro" id="IPR012340">
    <property type="entry name" value="NA-bd_OB-fold"/>
</dbReference>
<evidence type="ECO:0008006" key="4">
    <source>
        <dbReference type="Google" id="ProtNLM"/>
    </source>
</evidence>
<dbReference type="Proteomes" id="UP000002063">
    <property type="component" value="Chromosome"/>
</dbReference>
<gene>
    <name evidence="2" type="ordered locus">Metvu_1071</name>
</gene>
<dbReference type="Gene3D" id="1.10.10.10">
    <property type="entry name" value="Winged helix-like DNA-binding domain superfamily/Winged helix DNA-binding domain"/>
    <property type="match status" value="1"/>
</dbReference>
<dbReference type="eggNOG" id="arCOG02261">
    <property type="taxonomic scope" value="Archaea"/>
</dbReference>
<dbReference type="EMBL" id="CP001787">
    <property type="protein sequence ID" value="ACX72929.1"/>
    <property type="molecule type" value="Genomic_DNA"/>
</dbReference>
<dbReference type="SUPFAM" id="SSF46785">
    <property type="entry name" value="Winged helix' DNA-binding domain"/>
    <property type="match status" value="1"/>
</dbReference>
<dbReference type="RefSeq" id="WP_015733149.1">
    <property type="nucleotide sequence ID" value="NC_013407.1"/>
</dbReference>
<sequence length="195" mass="22906">MRYVAYKIYPEEFLNNEVVDNALILEGKKLRRVRILGRVENVNVGGIISFYVDGVNVRYFEEKPIYVEEGDVVDIIGRPKTYNGEKYLMAEIVKRRNEKWTTLRNLEIKKTRKYLLKAEDVGDDLEEEVFNEITGRDLDTIKNKILEIIKERGEITYEDLVEELNISEEELENCLSDLINSGDIFEPRPHIYKVL</sequence>
<dbReference type="Pfam" id="PF13412">
    <property type="entry name" value="HTH_24"/>
    <property type="match status" value="1"/>
</dbReference>
<reference evidence="2" key="1">
    <citation type="submission" date="2009-10" db="EMBL/GenBank/DDBJ databases">
        <title>Complete sequence of chromosome of Methanocaldococcus vulcanius M7.</title>
        <authorList>
            <consortium name="US DOE Joint Genome Institute"/>
            <person name="Lucas S."/>
            <person name="Copeland A."/>
            <person name="Lapidus A."/>
            <person name="Glavina del Rio T."/>
            <person name="Dalin E."/>
            <person name="Tice H."/>
            <person name="Bruce D."/>
            <person name="Goodwin L."/>
            <person name="Pitluck S."/>
            <person name="Lcollab F.I."/>
            <person name="Brettin T."/>
            <person name="Detter J.C."/>
            <person name="Han C."/>
            <person name="Tapia R."/>
            <person name="Kuske C.R."/>
            <person name="Schmutz J."/>
            <person name="Larimer F."/>
            <person name="Land M."/>
            <person name="Hauser L."/>
            <person name="Kyrpides N."/>
            <person name="Ovchinikova G."/>
            <person name="Sieprawska-Lupa M."/>
            <person name="Whitman W.B."/>
            <person name="Woyke T."/>
        </authorList>
    </citation>
    <scope>NUCLEOTIDE SEQUENCE [LARGE SCALE GENOMIC DNA]</scope>
    <source>
        <strain evidence="2">M7</strain>
    </source>
</reference>
<dbReference type="HOGENOM" id="CLU_1335077_0_0_2"/>
<evidence type="ECO:0000256" key="1">
    <source>
        <dbReference type="SAM" id="Coils"/>
    </source>
</evidence>